<evidence type="ECO:0000313" key="1">
    <source>
        <dbReference type="EMBL" id="OKO90392.1"/>
    </source>
</evidence>
<comment type="caution">
    <text evidence="1">The sequence shown here is derived from an EMBL/GenBank/DDBJ whole genome shotgun (WGS) entry which is preliminary data.</text>
</comment>
<accession>A0A1Q5SQZ9</accession>
<sequence length="76" mass="8186">MPHTAPIIPVNAGRFDKGTDLGMIISALKKMPAPPIPATTRPIMWSTELGLAPQMAEPISKIIMAATKVHLIDNKE</sequence>
<gene>
    <name evidence="1" type="ORF">PENSUB_13525</name>
</gene>
<keyword evidence="2" id="KW-1185">Reference proteome</keyword>
<dbReference type="Proteomes" id="UP000186955">
    <property type="component" value="Unassembled WGS sequence"/>
</dbReference>
<dbReference type="EMBL" id="MNBE01000758">
    <property type="protein sequence ID" value="OKO90392.1"/>
    <property type="molecule type" value="Genomic_DNA"/>
</dbReference>
<evidence type="ECO:0000313" key="2">
    <source>
        <dbReference type="Proteomes" id="UP000186955"/>
    </source>
</evidence>
<organism evidence="1 2">
    <name type="scientific">Penicillium subrubescens</name>
    <dbReference type="NCBI Taxonomy" id="1316194"/>
    <lineage>
        <taxon>Eukaryota</taxon>
        <taxon>Fungi</taxon>
        <taxon>Dikarya</taxon>
        <taxon>Ascomycota</taxon>
        <taxon>Pezizomycotina</taxon>
        <taxon>Eurotiomycetes</taxon>
        <taxon>Eurotiomycetidae</taxon>
        <taxon>Eurotiales</taxon>
        <taxon>Aspergillaceae</taxon>
        <taxon>Penicillium</taxon>
    </lineage>
</organism>
<dbReference type="AlphaFoldDB" id="A0A1Q5SQZ9"/>
<name>A0A1Q5SQZ9_9EURO</name>
<reference evidence="1 2" key="1">
    <citation type="submission" date="2016-10" db="EMBL/GenBank/DDBJ databases">
        <title>Genome sequence of the ascomycete fungus Penicillium subrubescens.</title>
        <authorList>
            <person name="De Vries R.P."/>
            <person name="Peng M."/>
            <person name="Dilokpimol A."/>
            <person name="Hilden K."/>
            <person name="Makela M.R."/>
            <person name="Grigoriev I."/>
            <person name="Riley R."/>
            <person name="Granchi Z."/>
        </authorList>
    </citation>
    <scope>NUCLEOTIDE SEQUENCE [LARGE SCALE GENOMIC DNA]</scope>
    <source>
        <strain evidence="1 2">CBS 132785</strain>
    </source>
</reference>
<proteinExistence type="predicted"/>
<protein>
    <submittedName>
        <fullName evidence="1">Uncharacterized protein</fullName>
    </submittedName>
</protein>